<dbReference type="RefSeq" id="XP_007920445.1">
    <property type="nucleotide sequence ID" value="XM_007922254.1"/>
</dbReference>
<evidence type="ECO:0000313" key="2">
    <source>
        <dbReference type="EMBL" id="EME88914.1"/>
    </source>
</evidence>
<dbReference type="Proteomes" id="UP000016932">
    <property type="component" value="Unassembled WGS sequence"/>
</dbReference>
<protein>
    <submittedName>
        <fullName evidence="2">Uncharacterized protein</fullName>
    </submittedName>
</protein>
<evidence type="ECO:0000313" key="3">
    <source>
        <dbReference type="Proteomes" id="UP000016932"/>
    </source>
</evidence>
<dbReference type="EMBL" id="KB446555">
    <property type="protein sequence ID" value="EME88914.1"/>
    <property type="molecule type" value="Genomic_DNA"/>
</dbReference>
<feature type="region of interest" description="Disordered" evidence="1">
    <location>
        <begin position="1"/>
        <end position="122"/>
    </location>
</feature>
<sequence length="187" mass="20916">MGDQRHQQNAGRREVGVAALPMPSDGRNPRPIISRAYSRKEDEPTAESDVPPVPALVRGASTESSCNEFSDASDDRRRTVRKSTNGEDAKQRPLSTASRKYVPKSAAKGFLQSTNGASDEARESFRQSFHLEDQADMVCLTDEQRLEWAKLMERETKLEDPFESTEDDKNHKFSNSQALAALEFGIR</sequence>
<dbReference type="VEuPathDB" id="FungiDB:MYCFIDRAFT_76297"/>
<proteinExistence type="predicted"/>
<organism evidence="2 3">
    <name type="scientific">Pseudocercospora fijiensis (strain CIRAD86)</name>
    <name type="common">Black leaf streak disease fungus</name>
    <name type="synonym">Mycosphaerella fijiensis</name>
    <dbReference type="NCBI Taxonomy" id="383855"/>
    <lineage>
        <taxon>Eukaryota</taxon>
        <taxon>Fungi</taxon>
        <taxon>Dikarya</taxon>
        <taxon>Ascomycota</taxon>
        <taxon>Pezizomycotina</taxon>
        <taxon>Dothideomycetes</taxon>
        <taxon>Dothideomycetidae</taxon>
        <taxon>Mycosphaerellales</taxon>
        <taxon>Mycosphaerellaceae</taxon>
        <taxon>Pseudocercospora</taxon>
    </lineage>
</organism>
<dbReference type="KEGG" id="pfj:MYCFIDRAFT_76297"/>
<keyword evidence="3" id="KW-1185">Reference proteome</keyword>
<dbReference type="AlphaFoldDB" id="N1Q801"/>
<feature type="compositionally biased region" description="Polar residues" evidence="1">
    <location>
        <begin position="61"/>
        <end position="70"/>
    </location>
</feature>
<accession>N1Q801</accession>
<dbReference type="HOGENOM" id="CLU_1448312_0_0_1"/>
<name>N1Q801_PSEFD</name>
<reference evidence="2 3" key="1">
    <citation type="journal article" date="2012" name="PLoS Pathog.">
        <title>Diverse lifestyles and strategies of plant pathogenesis encoded in the genomes of eighteen Dothideomycetes fungi.</title>
        <authorList>
            <person name="Ohm R.A."/>
            <person name="Feau N."/>
            <person name="Henrissat B."/>
            <person name="Schoch C.L."/>
            <person name="Horwitz B.A."/>
            <person name="Barry K.W."/>
            <person name="Condon B.J."/>
            <person name="Copeland A.C."/>
            <person name="Dhillon B."/>
            <person name="Glaser F."/>
            <person name="Hesse C.N."/>
            <person name="Kosti I."/>
            <person name="LaButti K."/>
            <person name="Lindquist E.A."/>
            <person name="Lucas S."/>
            <person name="Salamov A.A."/>
            <person name="Bradshaw R.E."/>
            <person name="Ciuffetti L."/>
            <person name="Hamelin R.C."/>
            <person name="Kema G.H.J."/>
            <person name="Lawrence C."/>
            <person name="Scott J.A."/>
            <person name="Spatafora J.W."/>
            <person name="Turgeon B.G."/>
            <person name="de Wit P.J.G.M."/>
            <person name="Zhong S."/>
            <person name="Goodwin S.B."/>
            <person name="Grigoriev I.V."/>
        </authorList>
    </citation>
    <scope>NUCLEOTIDE SEQUENCE [LARGE SCALE GENOMIC DNA]</scope>
    <source>
        <strain evidence="2 3">CIRAD86</strain>
    </source>
</reference>
<feature type="compositionally biased region" description="Basic and acidic residues" evidence="1">
    <location>
        <begin position="1"/>
        <end position="15"/>
    </location>
</feature>
<gene>
    <name evidence="2" type="ORF">MYCFIDRAFT_76297</name>
</gene>
<dbReference type="GeneID" id="19341189"/>
<evidence type="ECO:0000256" key="1">
    <source>
        <dbReference type="SAM" id="MobiDB-lite"/>
    </source>
</evidence>
<dbReference type="eggNOG" id="ENOG502R944">
    <property type="taxonomic scope" value="Eukaryota"/>
</dbReference>
<dbReference type="OrthoDB" id="3646447at2759"/>